<evidence type="ECO:0000256" key="1">
    <source>
        <dbReference type="ARBA" id="ARBA00004442"/>
    </source>
</evidence>
<keyword evidence="2 4" id="KW-0472">Membrane</keyword>
<dbReference type="KEGG" id="amr:AM1_5510"/>
<dbReference type="InterPro" id="IPR036737">
    <property type="entry name" value="OmpA-like_sf"/>
</dbReference>
<dbReference type="Pfam" id="PF00691">
    <property type="entry name" value="OmpA"/>
    <property type="match status" value="1"/>
</dbReference>
<keyword evidence="8" id="KW-1185">Reference proteome</keyword>
<evidence type="ECO:0000256" key="3">
    <source>
        <dbReference type="ARBA" id="ARBA00023237"/>
    </source>
</evidence>
<dbReference type="Proteomes" id="UP000000268">
    <property type="component" value="Chromosome"/>
</dbReference>
<proteinExistence type="predicted"/>
<dbReference type="PRINTS" id="PR01021">
    <property type="entry name" value="OMPADOMAIN"/>
</dbReference>
<comment type="subcellular location">
    <subcellularLocation>
        <location evidence="1">Cell outer membrane</location>
    </subcellularLocation>
</comment>
<dbReference type="InterPro" id="IPR015168">
    <property type="entry name" value="SsuA/THI5"/>
</dbReference>
<protein>
    <submittedName>
        <fullName evidence="7">Outer membrane protein A, putative</fullName>
    </submittedName>
</protein>
<organism evidence="7 8">
    <name type="scientific">Acaryochloris marina (strain MBIC 11017)</name>
    <dbReference type="NCBI Taxonomy" id="329726"/>
    <lineage>
        <taxon>Bacteria</taxon>
        <taxon>Bacillati</taxon>
        <taxon>Cyanobacteriota</taxon>
        <taxon>Cyanophyceae</taxon>
        <taxon>Acaryochloridales</taxon>
        <taxon>Acaryochloridaceae</taxon>
        <taxon>Acaryochloris</taxon>
    </lineage>
</organism>
<dbReference type="STRING" id="329726.AM1_5510"/>
<accession>B0CDZ0</accession>
<dbReference type="SUPFAM" id="SSF103088">
    <property type="entry name" value="OmpA-like"/>
    <property type="match status" value="1"/>
</dbReference>
<dbReference type="PANTHER" id="PTHR30329">
    <property type="entry name" value="STATOR ELEMENT OF FLAGELLAR MOTOR COMPLEX"/>
    <property type="match status" value="1"/>
</dbReference>
<dbReference type="HOGENOM" id="CLU_524711_0_0_3"/>
<evidence type="ECO:0000313" key="8">
    <source>
        <dbReference type="Proteomes" id="UP000000268"/>
    </source>
</evidence>
<dbReference type="CDD" id="cd07185">
    <property type="entry name" value="OmpA_C-like"/>
    <property type="match status" value="1"/>
</dbReference>
<dbReference type="PANTHER" id="PTHR30329:SF21">
    <property type="entry name" value="LIPOPROTEIN YIAD-RELATED"/>
    <property type="match status" value="1"/>
</dbReference>
<evidence type="ECO:0000256" key="5">
    <source>
        <dbReference type="SAM" id="MobiDB-lite"/>
    </source>
</evidence>
<dbReference type="AlphaFoldDB" id="B0CDZ0"/>
<dbReference type="eggNOG" id="COG2885">
    <property type="taxonomic scope" value="Bacteria"/>
</dbReference>
<gene>
    <name evidence="7" type="primary">ompA</name>
    <name evidence="7" type="ordered locus">AM1_5510</name>
</gene>
<dbReference type="InterPro" id="IPR006665">
    <property type="entry name" value="OmpA-like"/>
</dbReference>
<dbReference type="Pfam" id="PF09084">
    <property type="entry name" value="NMT1"/>
    <property type="match status" value="1"/>
</dbReference>
<feature type="region of interest" description="Disordered" evidence="5">
    <location>
        <begin position="369"/>
        <end position="388"/>
    </location>
</feature>
<dbReference type="Gene3D" id="3.30.1330.60">
    <property type="entry name" value="OmpA-like domain"/>
    <property type="match status" value="1"/>
</dbReference>
<feature type="domain" description="OmpA-like" evidence="6">
    <location>
        <begin position="391"/>
        <end position="507"/>
    </location>
</feature>
<dbReference type="PROSITE" id="PS51123">
    <property type="entry name" value="OMPA_2"/>
    <property type="match status" value="1"/>
</dbReference>
<dbReference type="GO" id="GO:0009279">
    <property type="term" value="C:cell outer membrane"/>
    <property type="evidence" value="ECO:0007669"/>
    <property type="project" value="UniProtKB-SubCell"/>
</dbReference>
<dbReference type="InterPro" id="IPR050330">
    <property type="entry name" value="Bact_OuterMem_StrucFunc"/>
</dbReference>
<dbReference type="InterPro" id="IPR006664">
    <property type="entry name" value="OMP_bac"/>
</dbReference>
<name>B0CDZ0_ACAM1</name>
<evidence type="ECO:0000259" key="6">
    <source>
        <dbReference type="PROSITE" id="PS51123"/>
    </source>
</evidence>
<reference evidence="7 8" key="1">
    <citation type="journal article" date="2008" name="Proc. Natl. Acad. Sci. U.S.A.">
        <title>Niche adaptation and genome expansion in the chlorophyll d-producing cyanobacterium Acaryochloris marina.</title>
        <authorList>
            <person name="Swingley W.D."/>
            <person name="Chen M."/>
            <person name="Cheung P.C."/>
            <person name="Conrad A.L."/>
            <person name="Dejesa L.C."/>
            <person name="Hao J."/>
            <person name="Honchak B.M."/>
            <person name="Karbach L.E."/>
            <person name="Kurdoglu A."/>
            <person name="Lahiri S."/>
            <person name="Mastrian S.D."/>
            <person name="Miyashita H."/>
            <person name="Page L."/>
            <person name="Ramakrishna P."/>
            <person name="Satoh S."/>
            <person name="Sattley W.M."/>
            <person name="Shimada Y."/>
            <person name="Taylor H.L."/>
            <person name="Tomo T."/>
            <person name="Tsuchiya T."/>
            <person name="Wang Z.T."/>
            <person name="Raymond J."/>
            <person name="Mimuro M."/>
            <person name="Blankenship R.E."/>
            <person name="Touchman J.W."/>
        </authorList>
    </citation>
    <scope>NUCLEOTIDE SEQUENCE [LARGE SCALE GENOMIC DNA]</scope>
    <source>
        <strain evidence="8">MBIC 11017</strain>
    </source>
</reference>
<dbReference type="Gene3D" id="3.40.190.10">
    <property type="entry name" value="Periplasmic binding protein-like II"/>
    <property type="match status" value="1"/>
</dbReference>
<evidence type="ECO:0000313" key="7">
    <source>
        <dbReference type="EMBL" id="ABW30464.1"/>
    </source>
</evidence>
<dbReference type="SUPFAM" id="SSF53850">
    <property type="entry name" value="Periplasmic binding protein-like II"/>
    <property type="match status" value="1"/>
</dbReference>
<evidence type="ECO:0000256" key="2">
    <source>
        <dbReference type="ARBA" id="ARBA00023136"/>
    </source>
</evidence>
<keyword evidence="3" id="KW-0998">Cell outer membrane</keyword>
<dbReference type="eggNOG" id="COG0715">
    <property type="taxonomic scope" value="Bacteria"/>
</dbReference>
<dbReference type="EMBL" id="CP000828">
    <property type="protein sequence ID" value="ABW30464.1"/>
    <property type="molecule type" value="Genomic_DNA"/>
</dbReference>
<evidence type="ECO:0000256" key="4">
    <source>
        <dbReference type="PROSITE-ProRule" id="PRU00473"/>
    </source>
</evidence>
<sequence length="507" mass="54865">MGLTLGLSAGGLLLLQNTAPDLLPSLLGQSGDNSGSRRSKGTFKVLGDTFSGYSTFRNDAFQEALGEPGIRLDYADEFDQSQRAQALGQGKADFIVTTLDQFLKQKPKGKIVGLIDRTVGADAVVLNTRQFPQLKSLINLSQLVKQGKSKQYSIVYAGDTPSEYLALVLDTKFDAFNLSDFRVIKVEDASQSWKLMQDTKENVAIAVLWEPFVSQARKQGHTVVLSSKDAPNTIVDVLVASDKVIQSQPEQISAFLAAYYRRIESGISNRSQLQDQIATDGDLSAPDADTVLNGINFFTALEAQDWMQQDALNQRITATAAVLVLSGTLTQVPENPSQLYDPQFVSQAADNTKKLIDIVRADNPELAKKLEGKSPSTQTASKPTADIKSAPSIGNLKVRGEVKFAVGAANLTSSGRQTLDKLSKEIAEFNPDTVAVRVIGHTSKTGSASLNQSLSQQRAQVVVQYLKRLGIKQAIQAEGKGFSAPLPGIPPSDARNQRTEIRLVRIN</sequence>